<dbReference type="Proteomes" id="UP000284547">
    <property type="component" value="Unassembled WGS sequence"/>
</dbReference>
<name>A0A411Z0F1_9RHOB</name>
<comment type="caution">
    <text evidence="1">The sequence shown here is derived from an EMBL/GenBank/DDBJ whole genome shotgun (WGS) entry which is preliminary data.</text>
</comment>
<accession>A0A411Z0F1</accession>
<reference evidence="1 2" key="1">
    <citation type="submission" date="2018-08" db="EMBL/GenBank/DDBJ databases">
        <title>Flavobacterium tibetense sp. nov., isolated from a wetland YonghuCo on Tibetan Plateau.</title>
        <authorList>
            <person name="Phurbu D."/>
            <person name="Lu H."/>
            <person name="Xing P."/>
        </authorList>
    </citation>
    <scope>NUCLEOTIDE SEQUENCE [LARGE SCALE GENOMIC DNA]</scope>
    <source>
        <strain evidence="1 2">DJC</strain>
    </source>
</reference>
<gene>
    <name evidence="1" type="ORF">D1012_15300</name>
</gene>
<evidence type="ECO:0000313" key="2">
    <source>
        <dbReference type="Proteomes" id="UP000284547"/>
    </source>
</evidence>
<protein>
    <recommendedName>
        <fullName evidence="3">Integrase</fullName>
    </recommendedName>
</protein>
<dbReference type="AlphaFoldDB" id="A0A411Z0F1"/>
<dbReference type="EMBL" id="QWEY01000008">
    <property type="protein sequence ID" value="RGP36551.1"/>
    <property type="molecule type" value="Genomic_DNA"/>
</dbReference>
<sequence>MVRLQNLTLAQLQAFADREGRRRGLQEISIDAVKHALASAIKQGMVPNLRTVTRRLDHASVLEARPRWQ</sequence>
<evidence type="ECO:0008006" key="3">
    <source>
        <dbReference type="Google" id="ProtNLM"/>
    </source>
</evidence>
<keyword evidence="2" id="KW-1185">Reference proteome</keyword>
<proteinExistence type="predicted"/>
<organism evidence="1 2">
    <name type="scientific">Pseudotabrizicola alkalilacus</name>
    <dbReference type="NCBI Taxonomy" id="2305252"/>
    <lineage>
        <taxon>Bacteria</taxon>
        <taxon>Pseudomonadati</taxon>
        <taxon>Pseudomonadota</taxon>
        <taxon>Alphaproteobacteria</taxon>
        <taxon>Rhodobacterales</taxon>
        <taxon>Paracoccaceae</taxon>
        <taxon>Pseudotabrizicola</taxon>
    </lineage>
</organism>
<evidence type="ECO:0000313" key="1">
    <source>
        <dbReference type="EMBL" id="RGP36551.1"/>
    </source>
</evidence>